<dbReference type="Proteomes" id="UP000215914">
    <property type="component" value="Chromosome 13"/>
</dbReference>
<name>A0A251ST74_HELAN</name>
<dbReference type="InParanoid" id="A0A251ST74"/>
<gene>
    <name evidence="1" type="ORF">HannXRQ_Chr13g0408471</name>
</gene>
<accession>A0A251ST74</accession>
<sequence length="58" mass="6330">MHTICCPRPPSDGFEESVDLKRFANSIAELSNLLCSAFTSHLSASLSNSVNIQVESKF</sequence>
<dbReference type="EMBL" id="CM007902">
    <property type="protein sequence ID" value="OTG02028.1"/>
    <property type="molecule type" value="Genomic_DNA"/>
</dbReference>
<proteinExistence type="predicted"/>
<evidence type="ECO:0000313" key="1">
    <source>
        <dbReference type="EMBL" id="OTG02028.1"/>
    </source>
</evidence>
<keyword evidence="2" id="KW-1185">Reference proteome</keyword>
<organism evidence="1 2">
    <name type="scientific">Helianthus annuus</name>
    <name type="common">Common sunflower</name>
    <dbReference type="NCBI Taxonomy" id="4232"/>
    <lineage>
        <taxon>Eukaryota</taxon>
        <taxon>Viridiplantae</taxon>
        <taxon>Streptophyta</taxon>
        <taxon>Embryophyta</taxon>
        <taxon>Tracheophyta</taxon>
        <taxon>Spermatophyta</taxon>
        <taxon>Magnoliopsida</taxon>
        <taxon>eudicotyledons</taxon>
        <taxon>Gunneridae</taxon>
        <taxon>Pentapetalae</taxon>
        <taxon>asterids</taxon>
        <taxon>campanulids</taxon>
        <taxon>Asterales</taxon>
        <taxon>Asteraceae</taxon>
        <taxon>Asteroideae</taxon>
        <taxon>Heliantheae alliance</taxon>
        <taxon>Heliantheae</taxon>
        <taxon>Helianthus</taxon>
    </lineage>
</organism>
<reference evidence="2" key="1">
    <citation type="journal article" date="2017" name="Nature">
        <title>The sunflower genome provides insights into oil metabolism, flowering and Asterid evolution.</title>
        <authorList>
            <person name="Badouin H."/>
            <person name="Gouzy J."/>
            <person name="Grassa C.J."/>
            <person name="Murat F."/>
            <person name="Staton S.E."/>
            <person name="Cottret L."/>
            <person name="Lelandais-Briere C."/>
            <person name="Owens G.L."/>
            <person name="Carrere S."/>
            <person name="Mayjonade B."/>
            <person name="Legrand L."/>
            <person name="Gill N."/>
            <person name="Kane N.C."/>
            <person name="Bowers J.E."/>
            <person name="Hubner S."/>
            <person name="Bellec A."/>
            <person name="Berard A."/>
            <person name="Berges H."/>
            <person name="Blanchet N."/>
            <person name="Boniface M.C."/>
            <person name="Brunel D."/>
            <person name="Catrice O."/>
            <person name="Chaidir N."/>
            <person name="Claudel C."/>
            <person name="Donnadieu C."/>
            <person name="Faraut T."/>
            <person name="Fievet G."/>
            <person name="Helmstetter N."/>
            <person name="King M."/>
            <person name="Knapp S.J."/>
            <person name="Lai Z."/>
            <person name="Le Paslier M.C."/>
            <person name="Lippi Y."/>
            <person name="Lorenzon L."/>
            <person name="Mandel J.R."/>
            <person name="Marage G."/>
            <person name="Marchand G."/>
            <person name="Marquand E."/>
            <person name="Bret-Mestries E."/>
            <person name="Morien E."/>
            <person name="Nambeesan S."/>
            <person name="Nguyen T."/>
            <person name="Pegot-Espagnet P."/>
            <person name="Pouilly N."/>
            <person name="Raftis F."/>
            <person name="Sallet E."/>
            <person name="Schiex T."/>
            <person name="Thomas J."/>
            <person name="Vandecasteele C."/>
            <person name="Vares D."/>
            <person name="Vear F."/>
            <person name="Vautrin S."/>
            <person name="Crespi M."/>
            <person name="Mangin B."/>
            <person name="Burke J.M."/>
            <person name="Salse J."/>
            <person name="Munos S."/>
            <person name="Vincourt P."/>
            <person name="Rieseberg L.H."/>
            <person name="Langlade N.B."/>
        </authorList>
    </citation>
    <scope>NUCLEOTIDE SEQUENCE [LARGE SCALE GENOMIC DNA]</scope>
    <source>
        <strain evidence="2">cv. SF193</strain>
    </source>
</reference>
<protein>
    <submittedName>
        <fullName evidence="1">Uncharacterized protein</fullName>
    </submittedName>
</protein>
<dbReference type="AlphaFoldDB" id="A0A251ST74"/>
<evidence type="ECO:0000313" key="2">
    <source>
        <dbReference type="Proteomes" id="UP000215914"/>
    </source>
</evidence>